<dbReference type="OrthoDB" id="4104638at2"/>
<dbReference type="EMBL" id="LPXO01000002">
    <property type="protein sequence ID" value="KUF11740.1"/>
    <property type="molecule type" value="Genomic_DNA"/>
</dbReference>
<proteinExistence type="predicted"/>
<keyword evidence="3" id="KW-1185">Reference proteome</keyword>
<dbReference type="InterPro" id="IPR029063">
    <property type="entry name" value="SAM-dependent_MTases_sf"/>
</dbReference>
<name>A0A0W7WMC3_9RHOB</name>
<dbReference type="Gene3D" id="3.40.50.150">
    <property type="entry name" value="Vaccinia Virus protein VP39"/>
    <property type="match status" value="1"/>
</dbReference>
<dbReference type="PANTHER" id="PTHR34203:SF15">
    <property type="entry name" value="SLL1173 PROTEIN"/>
    <property type="match status" value="1"/>
</dbReference>
<dbReference type="InterPro" id="IPR006342">
    <property type="entry name" value="FkbM_mtfrase"/>
</dbReference>
<dbReference type="NCBIfam" id="TIGR01444">
    <property type="entry name" value="fkbM_fam"/>
    <property type="match status" value="1"/>
</dbReference>
<feature type="domain" description="Methyltransferase FkbM" evidence="1">
    <location>
        <begin position="57"/>
        <end position="205"/>
    </location>
</feature>
<dbReference type="RefSeq" id="WP_058860859.1">
    <property type="nucleotide sequence ID" value="NZ_LPXO01000002.1"/>
</dbReference>
<gene>
    <name evidence="2" type="ORF">AVJ23_03905</name>
</gene>
<dbReference type="InterPro" id="IPR052514">
    <property type="entry name" value="SAM-dependent_MTase"/>
</dbReference>
<dbReference type="SUPFAM" id="SSF53335">
    <property type="entry name" value="S-adenosyl-L-methionine-dependent methyltransferases"/>
    <property type="match status" value="1"/>
</dbReference>
<dbReference type="Proteomes" id="UP000054396">
    <property type="component" value="Unassembled WGS sequence"/>
</dbReference>
<reference evidence="2 3" key="1">
    <citation type="submission" date="2015-12" db="EMBL/GenBank/DDBJ databases">
        <authorList>
            <person name="Shamseldin A."/>
            <person name="Moawad H."/>
            <person name="Abd El-Rahim W.M."/>
            <person name="Sadowsky M.J."/>
        </authorList>
    </citation>
    <scope>NUCLEOTIDE SEQUENCE [LARGE SCALE GENOMIC DNA]</scope>
    <source>
        <strain evidence="2 3">SJ5A-1</strain>
    </source>
</reference>
<protein>
    <recommendedName>
        <fullName evidence="1">Methyltransferase FkbM domain-containing protein</fullName>
    </recommendedName>
</protein>
<comment type="caution">
    <text evidence="2">The sequence shown here is derived from an EMBL/GenBank/DDBJ whole genome shotgun (WGS) entry which is preliminary data.</text>
</comment>
<evidence type="ECO:0000259" key="1">
    <source>
        <dbReference type="Pfam" id="PF05050"/>
    </source>
</evidence>
<evidence type="ECO:0000313" key="2">
    <source>
        <dbReference type="EMBL" id="KUF11740.1"/>
    </source>
</evidence>
<organism evidence="2 3">
    <name type="scientific">Pseudoponticoccus marisrubri</name>
    <dbReference type="NCBI Taxonomy" id="1685382"/>
    <lineage>
        <taxon>Bacteria</taxon>
        <taxon>Pseudomonadati</taxon>
        <taxon>Pseudomonadota</taxon>
        <taxon>Alphaproteobacteria</taxon>
        <taxon>Rhodobacterales</taxon>
        <taxon>Roseobacteraceae</taxon>
        <taxon>Pseudoponticoccus</taxon>
    </lineage>
</organism>
<dbReference type="PANTHER" id="PTHR34203">
    <property type="entry name" value="METHYLTRANSFERASE, FKBM FAMILY PROTEIN"/>
    <property type="match status" value="1"/>
</dbReference>
<dbReference type="AlphaFoldDB" id="A0A0W7WMC3"/>
<accession>A0A0W7WMC3</accession>
<dbReference type="Pfam" id="PF05050">
    <property type="entry name" value="Methyltransf_21"/>
    <property type="match status" value="1"/>
</dbReference>
<dbReference type="STRING" id="1685382.AVJ23_03905"/>
<evidence type="ECO:0000313" key="3">
    <source>
        <dbReference type="Proteomes" id="UP000054396"/>
    </source>
</evidence>
<sequence length="232" mass="25897">MKSTPNPAKQAYYHLMSHLPGRRGLRYLRKHSLSRRDDVNALFDAALVEASGKTCIDLGANMGVFATRMAKHAGRVYAFEPDPWTAQKLRENTAGFDNIEVIEAAAGVETGKMPIYRSAKFDTDPRKGSLSSTLLADKSNVTPETAAMVDVIDFAEFLSGLHSDIAIVKIDIEGGEVALLEHLLDHPVISRIGYIFVETHETKLPRDLVARSRALRRRARQLTHPRIDMDWM</sequence>